<comment type="caution">
    <text evidence="1">The sequence shown here is derived from an EMBL/GenBank/DDBJ whole genome shotgun (WGS) entry which is preliminary data.</text>
</comment>
<gene>
    <name evidence="1" type="ORF">COX22_01805</name>
</gene>
<evidence type="ECO:0000313" key="1">
    <source>
        <dbReference type="EMBL" id="PIP33921.1"/>
    </source>
</evidence>
<dbReference type="EMBL" id="PCSD01000037">
    <property type="protein sequence ID" value="PIP33921.1"/>
    <property type="molecule type" value="Genomic_DNA"/>
</dbReference>
<reference evidence="1 2" key="1">
    <citation type="submission" date="2017-09" db="EMBL/GenBank/DDBJ databases">
        <title>Depth-based differentiation of microbial function through sediment-hosted aquifers and enrichment of novel symbionts in the deep terrestrial subsurface.</title>
        <authorList>
            <person name="Probst A.J."/>
            <person name="Ladd B."/>
            <person name="Jarett J.K."/>
            <person name="Geller-Mcgrath D.E."/>
            <person name="Sieber C.M."/>
            <person name="Emerson J.B."/>
            <person name="Anantharaman K."/>
            <person name="Thomas B.C."/>
            <person name="Malmstrom R."/>
            <person name="Stieglmeier M."/>
            <person name="Klingl A."/>
            <person name="Woyke T."/>
            <person name="Ryan C.M."/>
            <person name="Banfield J.F."/>
        </authorList>
    </citation>
    <scope>NUCLEOTIDE SEQUENCE [LARGE SCALE GENOMIC DNA]</scope>
    <source>
        <strain evidence="1">CG23_combo_of_CG06-09_8_20_14_all_49_15</strain>
    </source>
</reference>
<sequence>MRVKYFSIKEIIFAGLASLLEQGRVARPFHVRLGRSEQAGKIYFSMPSFFCPSAVPTADFLDDLGISNWVV</sequence>
<evidence type="ECO:0000313" key="2">
    <source>
        <dbReference type="Proteomes" id="UP000230729"/>
    </source>
</evidence>
<protein>
    <submittedName>
        <fullName evidence="1">Uncharacterized protein</fullName>
    </submittedName>
</protein>
<dbReference type="Proteomes" id="UP000230729">
    <property type="component" value="Unassembled WGS sequence"/>
</dbReference>
<name>A0A2G9ZLE3_9BACT</name>
<accession>A0A2G9ZLE3</accession>
<proteinExistence type="predicted"/>
<dbReference type="AlphaFoldDB" id="A0A2G9ZLE3"/>
<organism evidence="1 2">
    <name type="scientific">Candidatus Falkowbacteria bacterium CG23_combo_of_CG06-09_8_20_14_all_49_15</name>
    <dbReference type="NCBI Taxonomy" id="1974572"/>
    <lineage>
        <taxon>Bacteria</taxon>
        <taxon>Candidatus Falkowiibacteriota</taxon>
    </lineage>
</organism>